<dbReference type="Gene3D" id="2.130.10.130">
    <property type="entry name" value="Integrin alpha, N-terminal"/>
    <property type="match status" value="2"/>
</dbReference>
<dbReference type="KEGG" id="tpol:Mal48_48880"/>
<keyword evidence="1" id="KW-0732">Signal</keyword>
<proteinExistence type="predicted"/>
<gene>
    <name evidence="2" type="ORF">Mal48_48880</name>
</gene>
<sequence>MMTFIRTSLFLILLFIVPATVFSEDQLEPIQYNNPDLIVDLGVGLWAWPLPMDYDGDGDLDLVVSCPDYPYSGTYFFENPGTGTGPANSTPIFKPAVRIADKMSNVQISYFNDTPIVSSPGRIYLDFPKNQYSKSVNLGVPSKLDLEFKRTRANQWKLVDWENDGDLDLIVGIGIWDDYGWDDAWDEEGGWKNGPLHGYVYLVENLATSSSETPVWKSVPEKESWPESLGPKPKWAKPVQIQAGGKPVDVYGMPSPNFADFDGDGDLDLICGEFMDGFTWFENTGTREKPELSEGVVLGARQKDAKKIETQHRIHMDLQMITPVAVDWDGDGDIDLISGDEDGRVAFIERFSDFEKLPPEEQKDHLRRTLLTPFFGRPQYFQQIAHDVKFGALITPVGFDWDGDGDEDIICGNTAGHIGYFENLGGGETPKFAPIKLIQEAKFQSGGTPITEDLRYQAGPKGSIQGPCEAKWGYSTISVADWNNDQRLDIIGNGIWGKVRVHLQGDHHTFFTHDVKAQWNGDAPKPQWTWWTPENGQIATQWRTTPTAVDWNDDGLTDLVMLDHEGYLAYYERAKKGDELFLKAPERIFKMEGNCEFDGRHRVVGEKKDGLLRLNASRAGGSGRRKLHFVDWDGDGRKDLLVNSENVNFLKNVRTDEDGTVWFKDMGKMDSRRLAGHTTSPTTVDWDKNGIPDLLVGAEDGRLYYKKNPRAK</sequence>
<dbReference type="InterPro" id="IPR013517">
    <property type="entry name" value="FG-GAP"/>
</dbReference>
<accession>A0A517QVG1</accession>
<dbReference type="PANTHER" id="PTHR44103:SF1">
    <property type="entry name" value="PROPROTEIN CONVERTASE P"/>
    <property type="match status" value="1"/>
</dbReference>
<name>A0A517QVG1_9PLAN</name>
<dbReference type="PANTHER" id="PTHR44103">
    <property type="entry name" value="PROPROTEIN CONVERTASE P"/>
    <property type="match status" value="1"/>
</dbReference>
<reference evidence="2 3" key="1">
    <citation type="submission" date="2019-02" db="EMBL/GenBank/DDBJ databases">
        <title>Deep-cultivation of Planctomycetes and their phenomic and genomic characterization uncovers novel biology.</title>
        <authorList>
            <person name="Wiegand S."/>
            <person name="Jogler M."/>
            <person name="Boedeker C."/>
            <person name="Pinto D."/>
            <person name="Vollmers J."/>
            <person name="Rivas-Marin E."/>
            <person name="Kohn T."/>
            <person name="Peeters S.H."/>
            <person name="Heuer A."/>
            <person name="Rast P."/>
            <person name="Oberbeckmann S."/>
            <person name="Bunk B."/>
            <person name="Jeske O."/>
            <person name="Meyerdierks A."/>
            <person name="Storesund J.E."/>
            <person name="Kallscheuer N."/>
            <person name="Luecker S."/>
            <person name="Lage O.M."/>
            <person name="Pohl T."/>
            <person name="Merkel B.J."/>
            <person name="Hornburger P."/>
            <person name="Mueller R.-W."/>
            <person name="Bruemmer F."/>
            <person name="Labrenz M."/>
            <person name="Spormann A.M."/>
            <person name="Op den Camp H."/>
            <person name="Overmann J."/>
            <person name="Amann R."/>
            <person name="Jetten M.S.M."/>
            <person name="Mascher T."/>
            <person name="Medema M.H."/>
            <person name="Devos D.P."/>
            <person name="Kaster A.-K."/>
            <person name="Ovreas L."/>
            <person name="Rohde M."/>
            <person name="Galperin M.Y."/>
            <person name="Jogler C."/>
        </authorList>
    </citation>
    <scope>NUCLEOTIDE SEQUENCE [LARGE SCALE GENOMIC DNA]</scope>
    <source>
        <strain evidence="2 3">Mal48</strain>
    </source>
</reference>
<dbReference type="SUPFAM" id="SSF69318">
    <property type="entry name" value="Integrin alpha N-terminal domain"/>
    <property type="match status" value="1"/>
</dbReference>
<dbReference type="InterPro" id="IPR028994">
    <property type="entry name" value="Integrin_alpha_N"/>
</dbReference>
<organism evidence="2 3">
    <name type="scientific">Thalassoglobus polymorphus</name>
    <dbReference type="NCBI Taxonomy" id="2527994"/>
    <lineage>
        <taxon>Bacteria</taxon>
        <taxon>Pseudomonadati</taxon>
        <taxon>Planctomycetota</taxon>
        <taxon>Planctomycetia</taxon>
        <taxon>Planctomycetales</taxon>
        <taxon>Planctomycetaceae</taxon>
        <taxon>Thalassoglobus</taxon>
    </lineage>
</organism>
<protein>
    <submittedName>
        <fullName evidence="2">FG-GAP repeat protein</fullName>
    </submittedName>
</protein>
<evidence type="ECO:0000313" key="2">
    <source>
        <dbReference type="EMBL" id="QDT35610.1"/>
    </source>
</evidence>
<keyword evidence="3" id="KW-1185">Reference proteome</keyword>
<dbReference type="RefSeq" id="WP_145205463.1">
    <property type="nucleotide sequence ID" value="NZ_CP036267.1"/>
</dbReference>
<evidence type="ECO:0000256" key="1">
    <source>
        <dbReference type="ARBA" id="ARBA00022729"/>
    </source>
</evidence>
<dbReference type="Pfam" id="PF13517">
    <property type="entry name" value="FG-GAP_3"/>
    <property type="match status" value="1"/>
</dbReference>
<dbReference type="AlphaFoldDB" id="A0A517QVG1"/>
<evidence type="ECO:0000313" key="3">
    <source>
        <dbReference type="Proteomes" id="UP000315724"/>
    </source>
</evidence>
<dbReference type="OrthoDB" id="41724at2"/>
<dbReference type="Proteomes" id="UP000315724">
    <property type="component" value="Chromosome"/>
</dbReference>
<dbReference type="EMBL" id="CP036267">
    <property type="protein sequence ID" value="QDT35610.1"/>
    <property type="molecule type" value="Genomic_DNA"/>
</dbReference>